<dbReference type="EMBL" id="CP001691">
    <property type="protein sequence ID" value="ADQ68612.1"/>
    <property type="molecule type" value="Genomic_DNA"/>
</dbReference>
<feature type="region of interest" description="Disordered" evidence="1">
    <location>
        <begin position="229"/>
        <end position="259"/>
    </location>
</feature>
<dbReference type="GeneID" id="9989025"/>
<evidence type="ECO:0000313" key="3">
    <source>
        <dbReference type="EMBL" id="ADQ68612.1"/>
    </source>
</evidence>
<dbReference type="EMBL" id="AOHT01000044">
    <property type="protein sequence ID" value="ELY25516.1"/>
    <property type="molecule type" value="Genomic_DNA"/>
</dbReference>
<reference evidence="4 6" key="3">
    <citation type="journal article" date="2014" name="PLoS Genet.">
        <title>Phylogenetically driven sequencing of extremely halophilic archaea reveals strategies for static and dynamic osmo-response.</title>
        <authorList>
            <person name="Becker E.A."/>
            <person name="Seitzer P.M."/>
            <person name="Tritt A."/>
            <person name="Larsen D."/>
            <person name="Krusor M."/>
            <person name="Yao A.I."/>
            <person name="Wu D."/>
            <person name="Madern D."/>
            <person name="Eisen J.A."/>
            <person name="Darling A.E."/>
            <person name="Facciotti M.T."/>
        </authorList>
    </citation>
    <scope>NUCLEOTIDE SEQUENCE [LARGE SCALE GENOMIC DNA]</scope>
    <source>
        <strain evidence="4 6">DSM 11551</strain>
    </source>
</reference>
<evidence type="ECO:0000313" key="5">
    <source>
        <dbReference type="Proteomes" id="UP000006663"/>
    </source>
</evidence>
<evidence type="ECO:0000256" key="1">
    <source>
        <dbReference type="SAM" id="MobiDB-lite"/>
    </source>
</evidence>
<dbReference type="Proteomes" id="UP000011585">
    <property type="component" value="Unassembled WGS sequence"/>
</dbReference>
<evidence type="ECO:0000313" key="6">
    <source>
        <dbReference type="Proteomes" id="UP000011585"/>
    </source>
</evidence>
<dbReference type="Pfam" id="PF00117">
    <property type="entry name" value="GATase"/>
    <property type="match status" value="1"/>
</dbReference>
<dbReference type="InterPro" id="IPR029062">
    <property type="entry name" value="Class_I_gatase-like"/>
</dbReference>
<dbReference type="HOGENOM" id="CLU_054974_4_1_2"/>
<dbReference type="PROSITE" id="PS51273">
    <property type="entry name" value="GATASE_TYPE_1"/>
    <property type="match status" value="1"/>
</dbReference>
<dbReference type="PANTHER" id="PTHR42695">
    <property type="entry name" value="GLUTAMINE AMIDOTRANSFERASE YLR126C-RELATED"/>
    <property type="match status" value="1"/>
</dbReference>
<feature type="domain" description="Glutamine amidotransferase" evidence="2">
    <location>
        <begin position="46"/>
        <end position="181"/>
    </location>
</feature>
<gene>
    <name evidence="3" type="ordered locus">Hbor_30760</name>
    <name evidence="4" type="ORF">C499_13565</name>
</gene>
<dbReference type="Proteomes" id="UP000006663">
    <property type="component" value="Plasmid pHBOR01"/>
</dbReference>
<name>E4NU92_HALBP</name>
<sequence>MGVRIALLDASVGNTPAERNFRRVLDAEVTTFKLSEGQLPPPVTSRAWVYDGVVISGSQISVYDDNDWIHGATEWFRRAQAAGVPTLGVCWGHQFIAQAVGGRVVDMHEYELGYRTITRVGDSPLFEGVPRRFTAFETHSDRVAELPPGAVTLARNDFGVQAFRVGGSYGVQFHPEYDRETAEWVTKNKELPEERIQHVLDGINENAVADANVSKAVCDNFVKIVTTTQPTQSDEWSEPTPSESALGSVPDQDFEETGR</sequence>
<dbReference type="SUPFAM" id="SSF52317">
    <property type="entry name" value="Class I glutamine amidotransferase-like"/>
    <property type="match status" value="1"/>
</dbReference>
<accession>E4NU92</accession>
<dbReference type="CDD" id="cd01741">
    <property type="entry name" value="GATase1_1"/>
    <property type="match status" value="1"/>
</dbReference>
<organism evidence="3 5">
    <name type="scientific">Halogeometricum borinquense (strain ATCC 700274 / DSM 11551 / JCM 10706 / KCTC 4070 / PR3)</name>
    <dbReference type="NCBI Taxonomy" id="469382"/>
    <lineage>
        <taxon>Archaea</taxon>
        <taxon>Methanobacteriati</taxon>
        <taxon>Methanobacteriota</taxon>
        <taxon>Stenosarchaea group</taxon>
        <taxon>Halobacteria</taxon>
        <taxon>Halobacteriales</taxon>
        <taxon>Haloferacaceae</taxon>
        <taxon>Halogeometricum</taxon>
    </lineage>
</organism>
<dbReference type="PANTHER" id="PTHR42695:SF5">
    <property type="entry name" value="GLUTAMINE AMIDOTRANSFERASE YLR126C-RELATED"/>
    <property type="match status" value="1"/>
</dbReference>
<feature type="compositionally biased region" description="Polar residues" evidence="1">
    <location>
        <begin position="229"/>
        <end position="245"/>
    </location>
</feature>
<keyword evidence="5" id="KW-1185">Reference proteome</keyword>
<dbReference type="GO" id="GO:0005829">
    <property type="term" value="C:cytosol"/>
    <property type="evidence" value="ECO:0007669"/>
    <property type="project" value="TreeGrafter"/>
</dbReference>
<keyword evidence="3" id="KW-0614">Plasmid</keyword>
<reference evidence="5" key="1">
    <citation type="journal article" date="2009" name="Stand. Genomic Sci.">
        <title>Complete genome sequence of Halogeometricum borinquense type strain (PR3).</title>
        <authorList>
            <person name="Malfatti S."/>
            <person name="Tindall B.J."/>
            <person name="Schneider S."/>
            <person name="Fahnrich R."/>
            <person name="Lapidus A."/>
            <person name="Labuttii K."/>
            <person name="Copeland A."/>
            <person name="Glavina Del Rio T."/>
            <person name="Nolan M."/>
            <person name="Chen F."/>
            <person name="Lucas S."/>
            <person name="Tice H."/>
            <person name="Cheng J.F."/>
            <person name="Bruce D."/>
            <person name="Goodwin L."/>
            <person name="Pitluck S."/>
            <person name="Anderson I."/>
            <person name="Pati A."/>
            <person name="Ivanova N."/>
            <person name="Mavromatis K."/>
            <person name="Chen A."/>
            <person name="Palaniappan K."/>
            <person name="D'haeseleer P."/>
            <person name="Goker M."/>
            <person name="Bristow J."/>
            <person name="Eisen J.A."/>
            <person name="Markowitz V."/>
            <person name="Hugenholtz P."/>
            <person name="Kyrpides N.C."/>
            <person name="Klenk H.P."/>
            <person name="Chain P."/>
        </authorList>
    </citation>
    <scope>NUCLEOTIDE SEQUENCE [LARGE SCALE GENOMIC DNA]</scope>
    <source>
        <strain evidence="5">ATCC 700274 / DSM 11551 / JCM 10706 / KCTC 4070 / PR3</strain>
        <plasmid evidence="5">pHBOR01</plasmid>
    </source>
</reference>
<dbReference type="InterPro" id="IPR017926">
    <property type="entry name" value="GATASE"/>
</dbReference>
<dbReference type="Gene3D" id="3.40.50.880">
    <property type="match status" value="1"/>
</dbReference>
<proteinExistence type="predicted"/>
<dbReference type="PATRIC" id="fig|469382.19.peg.2676"/>
<geneLocation type="plasmid" evidence="3 5">
    <name>pHBOR01</name>
</geneLocation>
<protein>
    <submittedName>
        <fullName evidence="3">GMP synthase family protein</fullName>
    </submittedName>
</protein>
<dbReference type="OrthoDB" id="7388at2157"/>
<dbReference type="InterPro" id="IPR044992">
    <property type="entry name" value="ChyE-like"/>
</dbReference>
<dbReference type="KEGG" id="hbo:Hbor_30760"/>
<evidence type="ECO:0000313" key="4">
    <source>
        <dbReference type="EMBL" id="ELY25516.1"/>
    </source>
</evidence>
<evidence type="ECO:0000259" key="2">
    <source>
        <dbReference type="Pfam" id="PF00117"/>
    </source>
</evidence>
<reference evidence="3" key="2">
    <citation type="submission" date="2009-08" db="EMBL/GenBank/DDBJ databases">
        <title>The complete plasmid1 of Halogeometricum borinquense DSM 11551.</title>
        <authorList>
            <consortium name="US DOE Joint Genome Institute (JGI-PGF)"/>
            <person name="Lucas S."/>
            <person name="Copeland A."/>
            <person name="Lapidus A."/>
            <person name="Glavina del Rio T."/>
            <person name="Dalin E."/>
            <person name="Tice H."/>
            <person name="Bruce D."/>
            <person name="Goodwin L."/>
            <person name="Pitluck S."/>
            <person name="Kyrpides N."/>
            <person name="Mavromatis K."/>
            <person name="Mikhailova N."/>
            <person name="Anderson I."/>
            <person name="Brettin T."/>
            <person name="Detter J.C."/>
            <person name="Han C."/>
            <person name="Larimer F."/>
            <person name="Land M."/>
            <person name="Hauser L."/>
            <person name="Markowitz V."/>
            <person name="Cheng J.-F."/>
            <person name="Hugenholtz P."/>
            <person name="Woyke T."/>
            <person name="Wu D."/>
            <person name="Tindal B."/>
            <person name="Klenk H.-P."/>
            <person name="Eisen J.A."/>
        </authorList>
    </citation>
    <scope>NUCLEOTIDE SEQUENCE</scope>
    <source>
        <strain evidence="3">PR 3</strain>
        <plasmid evidence="3">pHBOR01</plasmid>
    </source>
</reference>
<dbReference type="RefSeq" id="WP_006056018.1">
    <property type="nucleotide sequence ID" value="NC_014735.1"/>
</dbReference>
<dbReference type="AlphaFoldDB" id="E4NU92"/>